<name>A0A8H6ECJ8_PETAA</name>
<comment type="caution">
    <text evidence="1">The sequence shown here is derived from an EMBL/GenBank/DDBJ whole genome shotgun (WGS) entry which is preliminary data.</text>
</comment>
<dbReference type="EMBL" id="SPNV01000012">
    <property type="protein sequence ID" value="KAF5866040.1"/>
    <property type="molecule type" value="Genomic_DNA"/>
</dbReference>
<sequence>MSEAANVVGTNLHLFFRGEASILEELRKNDILTRFYRHDMEMNMMNERLGDILGQFVFPYPRMTILEDIGRSHPSYTFTDISTFLKGGIEGWRVGEKDGRAWGPMLMFQPGRRWQNIHRSIQQQQQFPPIGGAVNGALILEDHLFEETILEILQATFAAKVQGNFIVTRFQTSLIYGSRARSLVGNIVHPSLISGVGYITRKGSGWVEHVQKTIGSPLLSERDLHKLFAEAILAGHPESTQNPEAIIGIRLINPAENPDIFRYWNPLTWEFIDYASKAASQLSNTNSLDSI</sequence>
<protein>
    <submittedName>
        <fullName evidence="1">Uncharacterized protein</fullName>
    </submittedName>
</protein>
<dbReference type="Proteomes" id="UP000541154">
    <property type="component" value="Unassembled WGS sequence"/>
</dbReference>
<dbReference type="AlphaFoldDB" id="A0A8H6ECJ8"/>
<evidence type="ECO:0000313" key="2">
    <source>
        <dbReference type="Proteomes" id="UP000541154"/>
    </source>
</evidence>
<reference evidence="1 2" key="1">
    <citation type="submission" date="2019-04" db="EMBL/GenBank/DDBJ databases">
        <title>Aspergillus burnettii sp. nov., novel species from soil in southeast Queensland.</title>
        <authorList>
            <person name="Gilchrist C.L.M."/>
            <person name="Pitt J.I."/>
            <person name="Lange L."/>
            <person name="Lacey H.J."/>
            <person name="Vuong D."/>
            <person name="Midgley D.J."/>
            <person name="Greenfield P."/>
            <person name="Bradbury M."/>
            <person name="Lacey E."/>
            <person name="Busk P.K."/>
            <person name="Pilgaard B."/>
            <person name="Chooi Y.H."/>
            <person name="Piggott A.M."/>
        </authorList>
    </citation>
    <scope>NUCLEOTIDE SEQUENCE [LARGE SCALE GENOMIC DNA]</scope>
    <source>
        <strain evidence="1 2">FRR 5400</strain>
    </source>
</reference>
<gene>
    <name evidence="1" type="ORF">ETB97_001117</name>
</gene>
<accession>A0A8H6ECJ8</accession>
<organism evidence="1 2">
    <name type="scientific">Petromyces alliaceus</name>
    <name type="common">Aspergillus alliaceus</name>
    <dbReference type="NCBI Taxonomy" id="209559"/>
    <lineage>
        <taxon>Eukaryota</taxon>
        <taxon>Fungi</taxon>
        <taxon>Dikarya</taxon>
        <taxon>Ascomycota</taxon>
        <taxon>Pezizomycotina</taxon>
        <taxon>Eurotiomycetes</taxon>
        <taxon>Eurotiomycetidae</taxon>
        <taxon>Eurotiales</taxon>
        <taxon>Aspergillaceae</taxon>
        <taxon>Aspergillus</taxon>
        <taxon>Aspergillus subgen. Circumdati</taxon>
    </lineage>
</organism>
<proteinExistence type="predicted"/>
<evidence type="ECO:0000313" key="1">
    <source>
        <dbReference type="EMBL" id="KAF5866040.1"/>
    </source>
</evidence>
<keyword evidence="2" id="KW-1185">Reference proteome</keyword>